<evidence type="ECO:0008006" key="5">
    <source>
        <dbReference type="Google" id="ProtNLM"/>
    </source>
</evidence>
<reference evidence="3 4" key="1">
    <citation type="journal article" date="2019" name="G3 (Bethesda)">
        <title>Sequencing of a Wild Apple (Malus baccata) Genome Unravels the Differences Between Cultivated and Wild Apple Species Regarding Disease Resistance and Cold Tolerance.</title>
        <authorList>
            <person name="Chen X."/>
        </authorList>
    </citation>
    <scope>NUCLEOTIDE SEQUENCE [LARGE SCALE GENOMIC DNA]</scope>
    <source>
        <strain evidence="4">cv. Shandingzi</strain>
        <tissue evidence="3">Leaves</tissue>
    </source>
</reference>
<evidence type="ECO:0000313" key="4">
    <source>
        <dbReference type="Proteomes" id="UP000315295"/>
    </source>
</evidence>
<feature type="region of interest" description="Disordered" evidence="1">
    <location>
        <begin position="277"/>
        <end position="307"/>
    </location>
</feature>
<keyword evidence="2" id="KW-1133">Transmembrane helix</keyword>
<protein>
    <recommendedName>
        <fullName evidence="5">Protein PHLOEM PROTEIN 2-LIKE A10</fullName>
    </recommendedName>
</protein>
<evidence type="ECO:0000256" key="1">
    <source>
        <dbReference type="SAM" id="MobiDB-lite"/>
    </source>
</evidence>
<comment type="caution">
    <text evidence="3">The sequence shown here is derived from an EMBL/GenBank/DDBJ whole genome shotgun (WGS) entry which is preliminary data.</text>
</comment>
<keyword evidence="2" id="KW-0472">Membrane</keyword>
<dbReference type="InterPro" id="IPR019141">
    <property type="entry name" value="DUF2045"/>
</dbReference>
<feature type="transmembrane region" description="Helical" evidence="2">
    <location>
        <begin position="19"/>
        <end position="37"/>
    </location>
</feature>
<organism evidence="3 4">
    <name type="scientific">Malus baccata</name>
    <name type="common">Siberian crab apple</name>
    <name type="synonym">Pyrus baccata</name>
    <dbReference type="NCBI Taxonomy" id="106549"/>
    <lineage>
        <taxon>Eukaryota</taxon>
        <taxon>Viridiplantae</taxon>
        <taxon>Streptophyta</taxon>
        <taxon>Embryophyta</taxon>
        <taxon>Tracheophyta</taxon>
        <taxon>Spermatophyta</taxon>
        <taxon>Magnoliopsida</taxon>
        <taxon>eudicotyledons</taxon>
        <taxon>Gunneridae</taxon>
        <taxon>Pentapetalae</taxon>
        <taxon>rosids</taxon>
        <taxon>fabids</taxon>
        <taxon>Rosales</taxon>
        <taxon>Rosaceae</taxon>
        <taxon>Amygdaloideae</taxon>
        <taxon>Maleae</taxon>
        <taxon>Malus</taxon>
    </lineage>
</organism>
<dbReference type="STRING" id="106549.A0A540KXZ7"/>
<dbReference type="PANTHER" id="PTHR21477:SF12">
    <property type="entry name" value="PROTEIN PHLOEM PROTEIN 2-LIKE A10"/>
    <property type="match status" value="1"/>
</dbReference>
<sequence>MDLQLAINGVDFSRKRTKWLVVAAALGFSGYGVYRLYHLPSVSQKRKRVLKLLGALVSVAEVVSDSAESIGVVSKDLKDFLKSDSDKIPNSLKQLSKIARCDEFSESVVTVTQAVTLGVLRGYGLKTTSDGDGGDSSFTDQVMDKLFTKAGSGFASVVVGNFARNVVLAFYSDGKSGGGSKSNNSSSMDDYVTEMDDVPRWVDVVSSEKFRDLIGDCIQLFVSTAVAVYLDKTMGINTYDDIFSGLTNSKHETKVRDMLSSVCNGAVETLIRTSHQVLTDSTSNANPSKSNSSSYLAIDEGSTPTRDEGLRQQALSLLSKARNVENERNNSGWVGKVSNTLAVPSNRRFVLDVTGRVTSETVRSFLEFLLDRLNDGMKKCVNSVREETVDRGLEVVRYAAAKSSVIATISLSLCLHILDSPWALVPS</sequence>
<dbReference type="EMBL" id="VIEB01000873">
    <property type="protein sequence ID" value="TQD79105.1"/>
    <property type="molecule type" value="Genomic_DNA"/>
</dbReference>
<evidence type="ECO:0000313" key="3">
    <source>
        <dbReference type="EMBL" id="TQD79105.1"/>
    </source>
</evidence>
<keyword evidence="4" id="KW-1185">Reference proteome</keyword>
<feature type="compositionally biased region" description="Low complexity" evidence="1">
    <location>
        <begin position="281"/>
        <end position="294"/>
    </location>
</feature>
<evidence type="ECO:0000256" key="2">
    <source>
        <dbReference type="SAM" id="Phobius"/>
    </source>
</evidence>
<accession>A0A540KXZ7</accession>
<name>A0A540KXZ7_MALBA</name>
<dbReference type="Proteomes" id="UP000315295">
    <property type="component" value="Unassembled WGS sequence"/>
</dbReference>
<dbReference type="PANTHER" id="PTHR21477">
    <property type="entry name" value="ZGC:172139"/>
    <property type="match status" value="1"/>
</dbReference>
<keyword evidence="2" id="KW-0812">Transmembrane</keyword>
<proteinExistence type="predicted"/>
<gene>
    <name evidence="3" type="ORF">C1H46_035343</name>
</gene>
<dbReference type="AlphaFoldDB" id="A0A540KXZ7"/>